<accession>F2IY36</accession>
<evidence type="ECO:0000313" key="1">
    <source>
        <dbReference type="EMBL" id="ADZ70539.1"/>
    </source>
</evidence>
<organism evidence="1 2">
    <name type="scientific">Polymorphum gilvum (strain LMG 25793 / CGMCC 1.9160 / SL003B-26A1)</name>
    <dbReference type="NCBI Taxonomy" id="991905"/>
    <lineage>
        <taxon>Bacteria</taxon>
        <taxon>Pseudomonadati</taxon>
        <taxon>Pseudomonadota</taxon>
        <taxon>Alphaproteobacteria</taxon>
        <taxon>Rhodobacterales</taxon>
        <taxon>Paracoccaceae</taxon>
        <taxon>Polymorphum</taxon>
    </lineage>
</organism>
<dbReference type="OrthoDB" id="8479415at2"/>
<dbReference type="HOGENOM" id="CLU_1446427_0_0_5"/>
<dbReference type="STRING" id="991905.SL003B_2114"/>
<proteinExistence type="predicted"/>
<protein>
    <submittedName>
        <fullName evidence="1">Uncharacterized protein</fullName>
    </submittedName>
</protein>
<reference evidence="1 2" key="1">
    <citation type="journal article" date="2011" name="J. Bacteriol.">
        <title>Complete genome sequence of Polymorphum gilvum SL003B-26A1T, a crude oil-degrading bacterium from oil-polluted saline soil.</title>
        <authorList>
            <person name="Li S.G."/>
            <person name="Tang Y.Q."/>
            <person name="Nie Y."/>
            <person name="Cai M."/>
            <person name="Wu X.L."/>
        </authorList>
    </citation>
    <scope>NUCLEOTIDE SEQUENCE [LARGE SCALE GENOMIC DNA]</scope>
    <source>
        <strain evidence="2">LMG 25793 / CGMCC 1.9160 / SL003B-26A1</strain>
    </source>
</reference>
<name>F2IY36_POLGS</name>
<dbReference type="RefSeq" id="WP_013652857.1">
    <property type="nucleotide sequence ID" value="NC_015259.1"/>
</dbReference>
<evidence type="ECO:0000313" key="2">
    <source>
        <dbReference type="Proteomes" id="UP000008130"/>
    </source>
</evidence>
<keyword evidence="2" id="KW-1185">Reference proteome</keyword>
<sequence length="187" mass="20667">MSGLRFEEFVQRFWSDERFRRAFAKDPRRKLKEYGFDPDLFDIPEQFDMADLEAHLERRRAAAEHPPAGLDRMTAAEAWRAATMLPLARDVAELAQSMNMAVVTTQSSSVTTALVYGTTATTQTQVALTSTGTGAGLKAETLARLQALRALARRPAADLTVSVRLADGRTVDGLSVDAARALIERRR</sequence>
<dbReference type="EMBL" id="CP002568">
    <property type="protein sequence ID" value="ADZ70539.1"/>
    <property type="molecule type" value="Genomic_DNA"/>
</dbReference>
<dbReference type="Proteomes" id="UP000008130">
    <property type="component" value="Chromosome"/>
</dbReference>
<gene>
    <name evidence="1" type="ordered locus">SL003B_2114</name>
</gene>
<dbReference type="AlphaFoldDB" id="F2IY36"/>
<dbReference type="KEGG" id="pgv:SL003B_2114"/>